<organism evidence="10 11">
    <name type="scientific">Iphiclides podalirius</name>
    <name type="common">scarce swallowtail</name>
    <dbReference type="NCBI Taxonomy" id="110791"/>
    <lineage>
        <taxon>Eukaryota</taxon>
        <taxon>Metazoa</taxon>
        <taxon>Ecdysozoa</taxon>
        <taxon>Arthropoda</taxon>
        <taxon>Hexapoda</taxon>
        <taxon>Insecta</taxon>
        <taxon>Pterygota</taxon>
        <taxon>Neoptera</taxon>
        <taxon>Endopterygota</taxon>
        <taxon>Lepidoptera</taxon>
        <taxon>Glossata</taxon>
        <taxon>Ditrysia</taxon>
        <taxon>Papilionoidea</taxon>
        <taxon>Papilionidae</taxon>
        <taxon>Papilioninae</taxon>
        <taxon>Iphiclides</taxon>
    </lineage>
</organism>
<proteinExistence type="inferred from homology"/>
<evidence type="ECO:0000256" key="2">
    <source>
        <dbReference type="ARBA" id="ARBA00009423"/>
    </source>
</evidence>
<keyword evidence="11" id="KW-1185">Reference proteome</keyword>
<evidence type="ECO:0000259" key="9">
    <source>
        <dbReference type="Pfam" id="PF05010"/>
    </source>
</evidence>
<feature type="compositionally biased region" description="Acidic residues" evidence="8">
    <location>
        <begin position="85"/>
        <end position="103"/>
    </location>
</feature>
<evidence type="ECO:0000256" key="6">
    <source>
        <dbReference type="ARBA" id="ARBA00023212"/>
    </source>
</evidence>
<evidence type="ECO:0000256" key="3">
    <source>
        <dbReference type="ARBA" id="ARBA00022490"/>
    </source>
</evidence>
<dbReference type="InterPro" id="IPR039915">
    <property type="entry name" value="TACC"/>
</dbReference>
<dbReference type="EMBL" id="OW152828">
    <property type="protein sequence ID" value="CAH2044646.1"/>
    <property type="molecule type" value="Genomic_DNA"/>
</dbReference>
<keyword evidence="5 7" id="KW-0175">Coiled coil</keyword>
<evidence type="ECO:0000256" key="5">
    <source>
        <dbReference type="ARBA" id="ARBA00023054"/>
    </source>
</evidence>
<accession>A0ABN8HZC4</accession>
<evidence type="ECO:0000256" key="7">
    <source>
        <dbReference type="SAM" id="Coils"/>
    </source>
</evidence>
<dbReference type="Gene3D" id="1.20.5.1700">
    <property type="match status" value="1"/>
</dbReference>
<keyword evidence="3" id="KW-0963">Cytoplasm</keyword>
<gene>
    <name evidence="10" type="ORF">IPOD504_LOCUS4718</name>
</gene>
<evidence type="ECO:0000256" key="8">
    <source>
        <dbReference type="SAM" id="MobiDB-lite"/>
    </source>
</evidence>
<feature type="non-terminal residue" evidence="10">
    <location>
        <position position="544"/>
    </location>
</feature>
<keyword evidence="6" id="KW-0206">Cytoskeleton</keyword>
<dbReference type="Pfam" id="PF05010">
    <property type="entry name" value="TACC_C"/>
    <property type="match status" value="1"/>
</dbReference>
<sequence length="544" mass="61650">MSTDISFNPFVTKSKLCRSSSPPLEVFENKIDFKESQSVNSTNSDGKTAEDVGKLYYGNIADHESSIASSSSKATEDATIREVNTEDEDTVEGPFFEADDLNDDDKTSDHVEDTENMLNFNDVLAQRADDNVNNDEMFIDAEAFEFLLNQNKSNVVVDSGKESLFLKFDPLFAKRMSSDGVLAAFSKVQKRQSTPKRISKAPTIDVPYSDKMSTGALNSTTEVNNTLENNFEDPNTTISKPMMVVNPAINSIISPRNKSVATPPRVNRRSLTFASPAIAVIDRLLSLSGNNSTLNHEATPQQVRREHNETDLALTQLRELLAEKEIHVHNLRLESKELKERLSILENQVKSLESEGEQRLRKVNELNERLVEKTNINKSMAAVVEEYERTIASLIAETVQDKKRHAEERMRLINERDEQTAHLSSMEISFNDLHSKYEKSKQIILTCKANEDTYRRSIKEFEESLLKMQKNYELLKQHATTKLNHANQELERLNRAHEAEVLKLNAMIKRKELHITSLEETLAQKTKANEELTAICDELINKVG</sequence>
<feature type="domain" description="Transforming acidic coiled-coil-containing protein C-terminal" evidence="9">
    <location>
        <begin position="346"/>
        <end position="540"/>
    </location>
</feature>
<name>A0ABN8HZC4_9NEOP</name>
<evidence type="ECO:0000256" key="4">
    <source>
        <dbReference type="ARBA" id="ARBA00022553"/>
    </source>
</evidence>
<dbReference type="InterPro" id="IPR007707">
    <property type="entry name" value="TACC_C"/>
</dbReference>
<reference evidence="10" key="1">
    <citation type="submission" date="2022-03" db="EMBL/GenBank/DDBJ databases">
        <authorList>
            <person name="Martin H S."/>
        </authorList>
    </citation>
    <scope>NUCLEOTIDE SEQUENCE</scope>
</reference>
<comment type="similarity">
    <text evidence="2">Belongs to the TACC family.</text>
</comment>
<dbReference type="PANTHER" id="PTHR13924">
    <property type="entry name" value="TRANSFORMING ACIDIC COILED-COIL CONTAINING PROTEIN 1/2"/>
    <property type="match status" value="1"/>
</dbReference>
<comment type="subcellular location">
    <subcellularLocation>
        <location evidence="1">Cytoplasm</location>
        <location evidence="1">Cytoskeleton</location>
    </subcellularLocation>
</comment>
<dbReference type="PANTHER" id="PTHR13924:SF10">
    <property type="entry name" value="TRANSFORMING ACIDIC COILED-COIL PROTEIN, ISOFORM K"/>
    <property type="match status" value="1"/>
</dbReference>
<keyword evidence="4" id="KW-0597">Phosphoprotein</keyword>
<feature type="region of interest" description="Disordered" evidence="8">
    <location>
        <begin position="83"/>
        <end position="108"/>
    </location>
</feature>
<feature type="coiled-coil region" evidence="7">
    <location>
        <begin position="314"/>
        <end position="416"/>
    </location>
</feature>
<dbReference type="Proteomes" id="UP000837857">
    <property type="component" value="Chromosome 16"/>
</dbReference>
<protein>
    <recommendedName>
        <fullName evidence="9">Transforming acidic coiled-coil-containing protein C-terminal domain-containing protein</fullName>
    </recommendedName>
</protein>
<evidence type="ECO:0000256" key="1">
    <source>
        <dbReference type="ARBA" id="ARBA00004245"/>
    </source>
</evidence>
<evidence type="ECO:0000313" key="11">
    <source>
        <dbReference type="Proteomes" id="UP000837857"/>
    </source>
</evidence>
<evidence type="ECO:0000313" key="10">
    <source>
        <dbReference type="EMBL" id="CAH2044646.1"/>
    </source>
</evidence>
<feature type="coiled-coil region" evidence="7">
    <location>
        <begin position="458"/>
        <end position="542"/>
    </location>
</feature>